<feature type="transmembrane region" description="Helical" evidence="1">
    <location>
        <begin position="42"/>
        <end position="66"/>
    </location>
</feature>
<evidence type="ECO:0000313" key="3">
    <source>
        <dbReference type="Proteomes" id="UP000314294"/>
    </source>
</evidence>
<sequence length="68" mass="7561">MSSYLERVGSFCNDFVKGPVHLGSVHFLLCTFSLTQSPGVVIYPPFMALVLSLGSFIIILVDGFCWRF</sequence>
<proteinExistence type="predicted"/>
<reference evidence="2 3" key="1">
    <citation type="submission" date="2019-03" db="EMBL/GenBank/DDBJ databases">
        <title>First draft genome of Liparis tanakae, snailfish: a comprehensive survey of snailfish specific genes.</title>
        <authorList>
            <person name="Kim W."/>
            <person name="Song I."/>
            <person name="Jeong J.-H."/>
            <person name="Kim D."/>
            <person name="Kim S."/>
            <person name="Ryu S."/>
            <person name="Song J.Y."/>
            <person name="Lee S.K."/>
        </authorList>
    </citation>
    <scope>NUCLEOTIDE SEQUENCE [LARGE SCALE GENOMIC DNA]</scope>
    <source>
        <tissue evidence="2">Muscle</tissue>
    </source>
</reference>
<name>A0A4Z2I8B4_9TELE</name>
<gene>
    <name evidence="2" type="ORF">EYF80_016207</name>
</gene>
<protein>
    <submittedName>
        <fullName evidence="2">Uncharacterized protein</fullName>
    </submittedName>
</protein>
<keyword evidence="3" id="KW-1185">Reference proteome</keyword>
<keyword evidence="1" id="KW-0472">Membrane</keyword>
<dbReference type="EMBL" id="SRLO01000123">
    <property type="protein sequence ID" value="TNN73612.1"/>
    <property type="molecule type" value="Genomic_DNA"/>
</dbReference>
<organism evidence="2 3">
    <name type="scientific">Liparis tanakae</name>
    <name type="common">Tanaka's snailfish</name>
    <dbReference type="NCBI Taxonomy" id="230148"/>
    <lineage>
        <taxon>Eukaryota</taxon>
        <taxon>Metazoa</taxon>
        <taxon>Chordata</taxon>
        <taxon>Craniata</taxon>
        <taxon>Vertebrata</taxon>
        <taxon>Euteleostomi</taxon>
        <taxon>Actinopterygii</taxon>
        <taxon>Neopterygii</taxon>
        <taxon>Teleostei</taxon>
        <taxon>Neoteleostei</taxon>
        <taxon>Acanthomorphata</taxon>
        <taxon>Eupercaria</taxon>
        <taxon>Perciformes</taxon>
        <taxon>Cottioidei</taxon>
        <taxon>Cottales</taxon>
        <taxon>Liparidae</taxon>
        <taxon>Liparis</taxon>
    </lineage>
</organism>
<keyword evidence="1" id="KW-0812">Transmembrane</keyword>
<evidence type="ECO:0000313" key="2">
    <source>
        <dbReference type="EMBL" id="TNN73612.1"/>
    </source>
</evidence>
<evidence type="ECO:0000256" key="1">
    <source>
        <dbReference type="SAM" id="Phobius"/>
    </source>
</evidence>
<keyword evidence="1" id="KW-1133">Transmembrane helix</keyword>
<comment type="caution">
    <text evidence="2">The sequence shown here is derived from an EMBL/GenBank/DDBJ whole genome shotgun (WGS) entry which is preliminary data.</text>
</comment>
<dbReference type="Proteomes" id="UP000314294">
    <property type="component" value="Unassembled WGS sequence"/>
</dbReference>
<accession>A0A4Z2I8B4</accession>
<dbReference type="AlphaFoldDB" id="A0A4Z2I8B4"/>